<evidence type="ECO:0000313" key="1">
    <source>
        <dbReference type="EMBL" id="EPA06535.1"/>
    </source>
</evidence>
<protein>
    <recommendedName>
        <fullName evidence="3">Ribbon-helix-helix protein CopG domain-containing protein</fullName>
    </recommendedName>
</protein>
<keyword evidence="2" id="KW-1185">Reference proteome</keyword>
<dbReference type="RefSeq" id="WP_010189956.1">
    <property type="nucleotide sequence ID" value="NZ_AHJG01000036.1"/>
</dbReference>
<evidence type="ECO:0000313" key="2">
    <source>
        <dbReference type="Proteomes" id="UP000014065"/>
    </source>
</evidence>
<reference evidence="1 2" key="1">
    <citation type="journal article" date="2012" name="J. Bacteriol.">
        <title>Genome Sequence of "Candidatus Nitrosoarchaeum limnia" BG20, a Low-Salinity Ammonia-Oxidizing Archaeon from the San Francisco Bay Estuary.</title>
        <authorList>
            <person name="Mosier A.C."/>
            <person name="Allen E.E."/>
            <person name="Kim M."/>
            <person name="Ferriera S."/>
            <person name="Francis C.A."/>
        </authorList>
    </citation>
    <scope>NUCLEOTIDE SEQUENCE [LARGE SCALE GENOMIC DNA]</scope>
    <source>
        <strain evidence="1 2">BG20</strain>
    </source>
</reference>
<dbReference type="AlphaFoldDB" id="S2E5T8"/>
<gene>
    <name evidence="1" type="ORF">BG20_I2294</name>
</gene>
<organism evidence="1 2">
    <name type="scientific">Candidatus Nitrosarchaeum limnium BG20</name>
    <dbReference type="NCBI Taxonomy" id="859192"/>
    <lineage>
        <taxon>Archaea</taxon>
        <taxon>Nitrososphaerota</taxon>
        <taxon>Nitrososphaeria</taxon>
        <taxon>Nitrosopumilales</taxon>
        <taxon>Nitrosopumilaceae</taxon>
        <taxon>Nitrosarchaeum</taxon>
    </lineage>
</organism>
<name>S2E5T8_9ARCH</name>
<dbReference type="EMBL" id="AHJG01000036">
    <property type="protein sequence ID" value="EPA06535.1"/>
    <property type="molecule type" value="Genomic_DNA"/>
</dbReference>
<sequence length="105" mass="12587">MARNTSIHLSIPSKSLDQIEDFMKSKRIQSRTQAIQYLIRIGLKMDEFKVKCSDPEFVKEMDNEWKVEETADWIDSLSYQQKEIIGRAWEIAKRKRERELNQMIH</sequence>
<accession>S2E5T8</accession>
<evidence type="ECO:0008006" key="3">
    <source>
        <dbReference type="Google" id="ProtNLM"/>
    </source>
</evidence>
<dbReference type="Proteomes" id="UP000014065">
    <property type="component" value="Unassembled WGS sequence"/>
</dbReference>
<comment type="caution">
    <text evidence="1">The sequence shown here is derived from an EMBL/GenBank/DDBJ whole genome shotgun (WGS) entry which is preliminary data.</text>
</comment>
<proteinExistence type="predicted"/>